<proteinExistence type="predicted"/>
<dbReference type="InterPro" id="IPR043128">
    <property type="entry name" value="Rev_trsase/Diguanyl_cyclase"/>
</dbReference>
<accession>A0A099HZK2</accession>
<dbReference type="InterPro" id="IPR000160">
    <property type="entry name" value="GGDEF_dom"/>
</dbReference>
<dbReference type="RefSeq" id="WP_044908284.1">
    <property type="nucleotide sequence ID" value="NZ_JQIF01000133.1"/>
</dbReference>
<feature type="domain" description="GGDEF" evidence="2">
    <location>
        <begin position="177"/>
        <end position="311"/>
    </location>
</feature>
<dbReference type="InterPro" id="IPR001633">
    <property type="entry name" value="EAL_dom"/>
</dbReference>
<evidence type="ECO:0000313" key="3">
    <source>
        <dbReference type="EMBL" id="KGJ51199.1"/>
    </source>
</evidence>
<evidence type="ECO:0000259" key="1">
    <source>
        <dbReference type="PROSITE" id="PS50883"/>
    </source>
</evidence>
<gene>
    <name evidence="3" type="ORF">CIAN88_21995</name>
</gene>
<dbReference type="GO" id="GO:0071111">
    <property type="term" value="F:cyclic-guanylate-specific phosphodiesterase activity"/>
    <property type="evidence" value="ECO:0007669"/>
    <property type="project" value="InterPro"/>
</dbReference>
<dbReference type="SMART" id="SM00267">
    <property type="entry name" value="GGDEF"/>
    <property type="match status" value="1"/>
</dbReference>
<dbReference type="Gene3D" id="3.30.70.270">
    <property type="match status" value="1"/>
</dbReference>
<dbReference type="PROSITE" id="PS50887">
    <property type="entry name" value="GGDEF"/>
    <property type="match status" value="1"/>
</dbReference>
<dbReference type="CDD" id="cd01948">
    <property type="entry name" value="EAL"/>
    <property type="match status" value="1"/>
</dbReference>
<dbReference type="PROSITE" id="PS50883">
    <property type="entry name" value="EAL"/>
    <property type="match status" value="1"/>
</dbReference>
<dbReference type="PANTHER" id="PTHR33121">
    <property type="entry name" value="CYCLIC DI-GMP PHOSPHODIESTERASE PDEF"/>
    <property type="match status" value="1"/>
</dbReference>
<feature type="domain" description="EAL" evidence="1">
    <location>
        <begin position="320"/>
        <end position="572"/>
    </location>
</feature>
<dbReference type="InterPro" id="IPR032710">
    <property type="entry name" value="NTF2-like_dom_sf"/>
</dbReference>
<dbReference type="InterPro" id="IPR029787">
    <property type="entry name" value="Nucleotide_cyclase"/>
</dbReference>
<dbReference type="SUPFAM" id="SSF141868">
    <property type="entry name" value="EAL domain-like"/>
    <property type="match status" value="1"/>
</dbReference>
<protein>
    <submittedName>
        <fullName evidence="3">Diguanylate cyclase</fullName>
    </submittedName>
</protein>
<dbReference type="Pfam" id="PF13474">
    <property type="entry name" value="SnoaL_3"/>
    <property type="match status" value="1"/>
</dbReference>
<dbReference type="Pfam" id="PF00990">
    <property type="entry name" value="GGDEF"/>
    <property type="match status" value="1"/>
</dbReference>
<dbReference type="Pfam" id="PF00563">
    <property type="entry name" value="EAL"/>
    <property type="match status" value="1"/>
</dbReference>
<dbReference type="Proteomes" id="UP000030008">
    <property type="component" value="Unassembled WGS sequence"/>
</dbReference>
<dbReference type="InterPro" id="IPR037401">
    <property type="entry name" value="SnoaL-like"/>
</dbReference>
<comment type="caution">
    <text evidence="3">The sequence shown here is derived from an EMBL/GenBank/DDBJ whole genome shotgun (WGS) entry which is preliminary data.</text>
</comment>
<dbReference type="InterPro" id="IPR035919">
    <property type="entry name" value="EAL_sf"/>
</dbReference>
<dbReference type="PANTHER" id="PTHR33121:SF79">
    <property type="entry name" value="CYCLIC DI-GMP PHOSPHODIESTERASE PDED-RELATED"/>
    <property type="match status" value="1"/>
</dbReference>
<dbReference type="AlphaFoldDB" id="A0A099HZK2"/>
<dbReference type="EMBL" id="JQIF01000133">
    <property type="protein sequence ID" value="KGJ51199.1"/>
    <property type="molecule type" value="Genomic_DNA"/>
</dbReference>
<organism evidence="3 4">
    <name type="scientific">Clostridium innocuum</name>
    <dbReference type="NCBI Taxonomy" id="1522"/>
    <lineage>
        <taxon>Bacteria</taxon>
        <taxon>Bacillati</taxon>
        <taxon>Bacillota</taxon>
        <taxon>Clostridia</taxon>
        <taxon>Eubacteriales</taxon>
        <taxon>Clostridiaceae</taxon>
        <taxon>Clostridium</taxon>
    </lineage>
</organism>
<dbReference type="SMART" id="SM00052">
    <property type="entry name" value="EAL"/>
    <property type="match status" value="1"/>
</dbReference>
<evidence type="ECO:0000313" key="4">
    <source>
        <dbReference type="Proteomes" id="UP000030008"/>
    </source>
</evidence>
<name>A0A099HZK2_CLOIN</name>
<dbReference type="SUPFAM" id="SSF55073">
    <property type="entry name" value="Nucleotide cyclase"/>
    <property type="match status" value="1"/>
</dbReference>
<dbReference type="Gene3D" id="3.20.20.450">
    <property type="entry name" value="EAL domain"/>
    <property type="match status" value="1"/>
</dbReference>
<evidence type="ECO:0000259" key="2">
    <source>
        <dbReference type="PROSITE" id="PS50887"/>
    </source>
</evidence>
<dbReference type="CDD" id="cd01949">
    <property type="entry name" value="GGDEF"/>
    <property type="match status" value="1"/>
</dbReference>
<dbReference type="NCBIfam" id="TIGR00254">
    <property type="entry name" value="GGDEF"/>
    <property type="match status" value="1"/>
</dbReference>
<dbReference type="InterPro" id="IPR050706">
    <property type="entry name" value="Cyclic-di-GMP_PDE-like"/>
</dbReference>
<dbReference type="Gene3D" id="3.10.450.50">
    <property type="match status" value="1"/>
</dbReference>
<sequence>MSRKQAKLEKLSIELIRLYFEEHDFELLKEYLSDEISMMGEHRSALCHGMQEVERALQEVSIIYGEMVHLQDVYCEIIYQKQDIAVVAFTCIQHALGSGLLCRLKVSLVWEMEAGGWKIRHIHQSLSDDATERENPAIHQNTAKLPVYNQHCDTLTQIFNLEGFVEAARELLQHTNQQYALFKFGISDFRFINQIHGYAFGDDVLKSIARNLQSFCQKDELCARIEKDTFAALLRFTSIDDFYNRLHCIRKHLLDEPIVSCLKHTLQYIGGVYLIQDACGESIKSMLDKAVLAMQYVERNSRVSDFVYFEDWMLDQKNRRSELLEEAVKAIQEDTFQLFIQPQFLLSDGSVVSGEALSRWFLKDGSCVSPDEFIPLFEKHGVISGFDFYVLHKLCKFMRTCLDEGKELLPISINQSRLHIKERQYLRRFCEIVDSYAIPHEKLVFELTESAFTDNANDLQVFMKDIHDAGFQIAIDDFGTGYAGIGMLSQVDADILKLDKGMLNGINTDRRQMTIFWKIIEMAHSIGMQVICEGIETREQYADLRMLRCDIGQGFLVSRAIAATEFAEKYLR</sequence>
<reference evidence="3 4" key="1">
    <citation type="submission" date="2014-08" db="EMBL/GenBank/DDBJ databases">
        <title>Clostridium innocuum, an unnegligible vancomycin-resistant pathogen causing extra-intestinal infections.</title>
        <authorList>
            <person name="Feng Y."/>
            <person name="Chiu C.-H."/>
        </authorList>
    </citation>
    <scope>NUCLEOTIDE SEQUENCE [LARGE SCALE GENOMIC DNA]</scope>
    <source>
        <strain evidence="3 4">AN88</strain>
    </source>
</reference>
<dbReference type="SUPFAM" id="SSF54427">
    <property type="entry name" value="NTF2-like"/>
    <property type="match status" value="1"/>
</dbReference>